<keyword evidence="3" id="KW-1185">Reference proteome</keyword>
<evidence type="ECO:0000313" key="2">
    <source>
        <dbReference type="EMBL" id="TGO63103.1"/>
    </source>
</evidence>
<feature type="compositionally biased region" description="Basic and acidic residues" evidence="1">
    <location>
        <begin position="72"/>
        <end position="95"/>
    </location>
</feature>
<gene>
    <name evidence="2" type="ORF">BCON_0015g00320</name>
</gene>
<organism evidence="2 3">
    <name type="scientific">Botryotinia convoluta</name>
    <dbReference type="NCBI Taxonomy" id="54673"/>
    <lineage>
        <taxon>Eukaryota</taxon>
        <taxon>Fungi</taxon>
        <taxon>Dikarya</taxon>
        <taxon>Ascomycota</taxon>
        <taxon>Pezizomycotina</taxon>
        <taxon>Leotiomycetes</taxon>
        <taxon>Helotiales</taxon>
        <taxon>Sclerotiniaceae</taxon>
        <taxon>Botryotinia</taxon>
    </lineage>
</organism>
<evidence type="ECO:0000313" key="3">
    <source>
        <dbReference type="Proteomes" id="UP000297527"/>
    </source>
</evidence>
<feature type="region of interest" description="Disordered" evidence="1">
    <location>
        <begin position="1"/>
        <end position="136"/>
    </location>
</feature>
<dbReference type="OrthoDB" id="3531840at2759"/>
<feature type="compositionally biased region" description="Polar residues" evidence="1">
    <location>
        <begin position="124"/>
        <end position="136"/>
    </location>
</feature>
<sequence>MSGQNNKSQDWRTPSVAQQWQDRTPPPQSNRPRESGPSSRSPKVENLRPTYSGAEMQRVNNVIDAPSASSGNERERSSGDPRKGIRSCTRDRASGVDDNVARQTRSSFSTDPATKKLGDGKTAENGQIDASGNPVESENARYICCTRRGRRITTLRSGPARGVGPVGRGKSIRRGGSVW</sequence>
<proteinExistence type="predicted"/>
<evidence type="ECO:0000256" key="1">
    <source>
        <dbReference type="SAM" id="MobiDB-lite"/>
    </source>
</evidence>
<feature type="region of interest" description="Disordered" evidence="1">
    <location>
        <begin position="155"/>
        <end position="179"/>
    </location>
</feature>
<accession>A0A4Z1J1Q8</accession>
<name>A0A4Z1J1Q8_9HELO</name>
<feature type="compositionally biased region" description="Basic and acidic residues" evidence="1">
    <location>
        <begin position="113"/>
        <end position="122"/>
    </location>
</feature>
<feature type="compositionally biased region" description="Polar residues" evidence="1">
    <location>
        <begin position="1"/>
        <end position="22"/>
    </location>
</feature>
<dbReference type="EMBL" id="PQXN01000015">
    <property type="protein sequence ID" value="TGO63103.1"/>
    <property type="molecule type" value="Genomic_DNA"/>
</dbReference>
<feature type="compositionally biased region" description="Polar residues" evidence="1">
    <location>
        <begin position="101"/>
        <end position="112"/>
    </location>
</feature>
<comment type="caution">
    <text evidence="2">The sequence shown here is derived from an EMBL/GenBank/DDBJ whole genome shotgun (WGS) entry which is preliminary data.</text>
</comment>
<dbReference type="Proteomes" id="UP000297527">
    <property type="component" value="Unassembled WGS sequence"/>
</dbReference>
<protein>
    <submittedName>
        <fullName evidence="2">Uncharacterized protein</fullName>
    </submittedName>
</protein>
<reference evidence="2 3" key="1">
    <citation type="submission" date="2017-12" db="EMBL/GenBank/DDBJ databases">
        <title>Comparative genomics of Botrytis spp.</title>
        <authorList>
            <person name="Valero-Jimenez C.A."/>
            <person name="Tapia P."/>
            <person name="Veloso J."/>
            <person name="Silva-Moreno E."/>
            <person name="Staats M."/>
            <person name="Valdes J.H."/>
            <person name="Van Kan J.A.L."/>
        </authorList>
    </citation>
    <scope>NUCLEOTIDE SEQUENCE [LARGE SCALE GENOMIC DNA]</scope>
    <source>
        <strain evidence="2 3">MUCL11595</strain>
    </source>
</reference>
<dbReference type="AlphaFoldDB" id="A0A4Z1J1Q8"/>